<feature type="compositionally biased region" description="Polar residues" evidence="1">
    <location>
        <begin position="40"/>
        <end position="51"/>
    </location>
</feature>
<feature type="chain" id="PRO_5047434623" evidence="2">
    <location>
        <begin position="19"/>
        <end position="131"/>
    </location>
</feature>
<accession>A0ABN5I5U8</accession>
<feature type="signal peptide" evidence="2">
    <location>
        <begin position="1"/>
        <end position="18"/>
    </location>
</feature>
<proteinExistence type="predicted"/>
<evidence type="ECO:0000256" key="1">
    <source>
        <dbReference type="SAM" id="MobiDB-lite"/>
    </source>
</evidence>
<evidence type="ECO:0000313" key="4">
    <source>
        <dbReference type="Proteomes" id="UP000238413"/>
    </source>
</evidence>
<keyword evidence="4" id="KW-1185">Reference proteome</keyword>
<dbReference type="EMBL" id="CP026652">
    <property type="protein sequence ID" value="AVH58393.1"/>
    <property type="molecule type" value="Genomic_DNA"/>
</dbReference>
<dbReference type="Proteomes" id="UP000238413">
    <property type="component" value="Chromosome"/>
</dbReference>
<reference evidence="3 4" key="1">
    <citation type="submission" date="2018-02" db="EMBL/GenBank/DDBJ databases">
        <title>Complete genome sequence of Streptomyces dengpaensis, the producer of angucyclines.</title>
        <authorList>
            <person name="Yumei L."/>
        </authorList>
    </citation>
    <scope>NUCLEOTIDE SEQUENCE [LARGE SCALE GENOMIC DNA]</scope>
    <source>
        <strain evidence="3 4">XZHG99</strain>
    </source>
</reference>
<organism evidence="3 4">
    <name type="scientific">Streptomyces dengpaensis</name>
    <dbReference type="NCBI Taxonomy" id="2049881"/>
    <lineage>
        <taxon>Bacteria</taxon>
        <taxon>Bacillati</taxon>
        <taxon>Actinomycetota</taxon>
        <taxon>Actinomycetes</taxon>
        <taxon>Kitasatosporales</taxon>
        <taxon>Streptomycetaceae</taxon>
        <taxon>Streptomyces</taxon>
    </lineage>
</organism>
<gene>
    <name evidence="3" type="ORF">C4B68_24435</name>
</gene>
<dbReference type="RefSeq" id="WP_099504319.1">
    <property type="nucleotide sequence ID" value="NZ_CP026652.1"/>
</dbReference>
<evidence type="ECO:0000256" key="2">
    <source>
        <dbReference type="SAM" id="SignalP"/>
    </source>
</evidence>
<keyword evidence="2" id="KW-0732">Signal</keyword>
<evidence type="ECO:0000313" key="3">
    <source>
        <dbReference type="EMBL" id="AVH58393.1"/>
    </source>
</evidence>
<protein>
    <submittedName>
        <fullName evidence="3">Uncharacterized protein</fullName>
    </submittedName>
</protein>
<name>A0ABN5I5U8_9ACTN</name>
<sequence>MKHHRTTAAALAAVAALAALTACSSSDDDKPAANVPAYKITQQDDSGNQRNVSVEVTSTKDLRAVFDDVAAKLTDPAGYFVSINCATGGTGKVDNRLANGRKAVGNIGAASTGLDDGQTDYKANTGRTCPA</sequence>
<feature type="region of interest" description="Disordered" evidence="1">
    <location>
        <begin position="25"/>
        <end position="51"/>
    </location>
</feature>
<dbReference type="PROSITE" id="PS51257">
    <property type="entry name" value="PROKAR_LIPOPROTEIN"/>
    <property type="match status" value="1"/>
</dbReference>